<dbReference type="EMBL" id="LFYR01001032">
    <property type="protein sequence ID" value="KMZ65513.1"/>
    <property type="molecule type" value="Genomic_DNA"/>
</dbReference>
<accession>A0A0K9P8X0</accession>
<keyword evidence="1" id="KW-1133">Transmembrane helix</keyword>
<dbReference type="AlphaFoldDB" id="A0A0K9P8X0"/>
<reference evidence="3" key="1">
    <citation type="journal article" date="2016" name="Nature">
        <title>The genome of the seagrass Zostera marina reveals angiosperm adaptation to the sea.</title>
        <authorList>
            <person name="Olsen J.L."/>
            <person name="Rouze P."/>
            <person name="Verhelst B."/>
            <person name="Lin Y.-C."/>
            <person name="Bayer T."/>
            <person name="Collen J."/>
            <person name="Dattolo E."/>
            <person name="De Paoli E."/>
            <person name="Dittami S."/>
            <person name="Maumus F."/>
            <person name="Michel G."/>
            <person name="Kersting A."/>
            <person name="Lauritano C."/>
            <person name="Lohaus R."/>
            <person name="Toepel M."/>
            <person name="Tonon T."/>
            <person name="Vanneste K."/>
            <person name="Amirebrahimi M."/>
            <person name="Brakel J."/>
            <person name="Bostroem C."/>
            <person name="Chovatia M."/>
            <person name="Grimwood J."/>
            <person name="Jenkins J.W."/>
            <person name="Jueterbock A."/>
            <person name="Mraz A."/>
            <person name="Stam W.T."/>
            <person name="Tice H."/>
            <person name="Bornberg-Bauer E."/>
            <person name="Green P.J."/>
            <person name="Pearson G.A."/>
            <person name="Procaccini G."/>
            <person name="Duarte C.M."/>
            <person name="Schmutz J."/>
            <person name="Reusch T.B.H."/>
            <person name="Van de Peer Y."/>
        </authorList>
    </citation>
    <scope>NUCLEOTIDE SEQUENCE [LARGE SCALE GENOMIC DNA]</scope>
    <source>
        <strain evidence="3">cv. Finnish</strain>
    </source>
</reference>
<sequence length="81" mass="9533">MSSVAFLLLTRIKVGKNTIGGPPWSFAIHYIWLIVSKLLFPFDHFHVNPDSPNLLMTYILISYITYIYDFIHMCSRFMQFT</sequence>
<comment type="caution">
    <text evidence="2">The sequence shown here is derived from an EMBL/GenBank/DDBJ whole genome shotgun (WGS) entry which is preliminary data.</text>
</comment>
<keyword evidence="1" id="KW-0812">Transmembrane</keyword>
<protein>
    <submittedName>
        <fullName evidence="2">Uncharacterized protein</fullName>
    </submittedName>
</protein>
<proteinExistence type="predicted"/>
<feature type="transmembrane region" description="Helical" evidence="1">
    <location>
        <begin position="54"/>
        <end position="71"/>
    </location>
</feature>
<keyword evidence="3" id="KW-1185">Reference proteome</keyword>
<dbReference type="Proteomes" id="UP000036987">
    <property type="component" value="Unassembled WGS sequence"/>
</dbReference>
<organism evidence="2 3">
    <name type="scientific">Zostera marina</name>
    <name type="common">Eelgrass</name>
    <dbReference type="NCBI Taxonomy" id="29655"/>
    <lineage>
        <taxon>Eukaryota</taxon>
        <taxon>Viridiplantae</taxon>
        <taxon>Streptophyta</taxon>
        <taxon>Embryophyta</taxon>
        <taxon>Tracheophyta</taxon>
        <taxon>Spermatophyta</taxon>
        <taxon>Magnoliopsida</taxon>
        <taxon>Liliopsida</taxon>
        <taxon>Zosteraceae</taxon>
        <taxon>Zostera</taxon>
    </lineage>
</organism>
<name>A0A0K9P8X0_ZOSMR</name>
<evidence type="ECO:0000313" key="2">
    <source>
        <dbReference type="EMBL" id="KMZ65513.1"/>
    </source>
</evidence>
<evidence type="ECO:0000313" key="3">
    <source>
        <dbReference type="Proteomes" id="UP000036987"/>
    </source>
</evidence>
<gene>
    <name evidence="2" type="ORF">ZOSMA_31G01010</name>
</gene>
<feature type="transmembrane region" description="Helical" evidence="1">
    <location>
        <begin position="21"/>
        <end position="42"/>
    </location>
</feature>
<evidence type="ECO:0000256" key="1">
    <source>
        <dbReference type="SAM" id="Phobius"/>
    </source>
</evidence>
<keyword evidence="1" id="KW-0472">Membrane</keyword>